<feature type="domain" description="TIR" evidence="1">
    <location>
        <begin position="1"/>
        <end position="134"/>
    </location>
</feature>
<evidence type="ECO:0000313" key="3">
    <source>
        <dbReference type="Proteomes" id="UP001304769"/>
    </source>
</evidence>
<name>A0ABU5TBF0_9MICC</name>
<dbReference type="PROSITE" id="PS50104">
    <property type="entry name" value="TIR"/>
    <property type="match status" value="1"/>
</dbReference>
<gene>
    <name evidence="2" type="ORF">SPF06_19785</name>
</gene>
<dbReference type="InterPro" id="IPR035897">
    <property type="entry name" value="Toll_tir_struct_dom_sf"/>
</dbReference>
<keyword evidence="3" id="KW-1185">Reference proteome</keyword>
<dbReference type="Proteomes" id="UP001304769">
    <property type="component" value="Unassembled WGS sequence"/>
</dbReference>
<dbReference type="EMBL" id="JAYGGQ010000019">
    <property type="protein sequence ID" value="MEA5456970.1"/>
    <property type="molecule type" value="Genomic_DNA"/>
</dbReference>
<dbReference type="InterPro" id="IPR000157">
    <property type="entry name" value="TIR_dom"/>
</dbReference>
<comment type="caution">
    <text evidence="2">The sequence shown here is derived from an EMBL/GenBank/DDBJ whole genome shotgun (WGS) entry which is preliminary data.</text>
</comment>
<dbReference type="SUPFAM" id="SSF52200">
    <property type="entry name" value="Toll/Interleukin receptor TIR domain"/>
    <property type="match status" value="1"/>
</dbReference>
<reference evidence="2 3" key="1">
    <citation type="submission" date="2023-12" db="EMBL/GenBank/DDBJ databases">
        <title>Sinomonas terricola sp. nov, isolated from litchi orchard soil in Guangdong, PR China.</title>
        <authorList>
            <person name="Jiaxin W."/>
            <person name="Yang Z."/>
            <person name="Honghui Z."/>
        </authorList>
    </citation>
    <scope>NUCLEOTIDE SEQUENCE [LARGE SCALE GENOMIC DNA]</scope>
    <source>
        <strain evidence="2 3">JGH33</strain>
    </source>
</reference>
<dbReference type="SMART" id="SM00255">
    <property type="entry name" value="TIR"/>
    <property type="match status" value="1"/>
</dbReference>
<evidence type="ECO:0000259" key="1">
    <source>
        <dbReference type="PROSITE" id="PS50104"/>
    </source>
</evidence>
<accession>A0ABU5TBF0</accession>
<sequence length="468" mass="52605">MLYDVFISHASEDKNDFVRPLAKALQAENVEVWYDEFSMVVGDSLRQSIDKGLAQSRFGIVVLSPSFFSKGWTEWELNGLVARQNSGKERVILPIWHDVTKDDVLAYSPPLADINALNSASSIPALVSDLVRVIHPKGSTLIEARDELLAWDQSAPVVTDDWWLDTVAFAERNDMEGTFQEAMGWGRWGFPLPPKSTEPSARGLRVAWAAMQMKWMEDADVDMITQVTPPSEVLAFVEAHPALRHLCHSDTFYLRYLLAYAPQLAIRGVGGEFEQAIENYYESTRRPSRHNPCTETCAEDVALRGVVDGCEADWSLIACNFVQGDINGPTVKAFENFDYIPWLLSEKSSWVPSETRRGLLAGMAEWAIWPWMTLRMPRVETDLVFEDKEFTGALWEALHAASSTESLRLEGAALEDLRDRIAISVKILMLPETTDELLDTFLRSPILDGYYSKRDRTAASATDNDGDD</sequence>
<protein>
    <submittedName>
        <fullName evidence="2">Toll/interleukin-1 receptor domain-containing protein</fullName>
    </submittedName>
</protein>
<dbReference type="RefSeq" id="WP_323280881.1">
    <property type="nucleotide sequence ID" value="NZ_JAYGGQ010000019.1"/>
</dbReference>
<evidence type="ECO:0000313" key="2">
    <source>
        <dbReference type="EMBL" id="MEA5456970.1"/>
    </source>
</evidence>
<dbReference type="Pfam" id="PF13676">
    <property type="entry name" value="TIR_2"/>
    <property type="match status" value="1"/>
</dbReference>
<proteinExistence type="predicted"/>
<organism evidence="2 3">
    <name type="scientific">Sinomonas terricola</name>
    <dbReference type="NCBI Taxonomy" id="3110330"/>
    <lineage>
        <taxon>Bacteria</taxon>
        <taxon>Bacillati</taxon>
        <taxon>Actinomycetota</taxon>
        <taxon>Actinomycetes</taxon>
        <taxon>Micrococcales</taxon>
        <taxon>Micrococcaceae</taxon>
        <taxon>Sinomonas</taxon>
    </lineage>
</organism>
<keyword evidence="2" id="KW-0675">Receptor</keyword>
<dbReference type="Gene3D" id="3.40.50.10140">
    <property type="entry name" value="Toll/interleukin-1 receptor homology (TIR) domain"/>
    <property type="match status" value="1"/>
</dbReference>